<dbReference type="KEGG" id="mlr:MELLADRAFT_89254"/>
<comment type="subcellular location">
    <subcellularLocation>
        <location evidence="1">Mitochondrion</location>
    </subcellularLocation>
</comment>
<accession>F4R5I4</accession>
<organism evidence="9">
    <name type="scientific">Melampsora larici-populina (strain 98AG31 / pathotype 3-4-7)</name>
    <name type="common">Poplar leaf rust fungus</name>
    <dbReference type="NCBI Taxonomy" id="747676"/>
    <lineage>
        <taxon>Eukaryota</taxon>
        <taxon>Fungi</taxon>
        <taxon>Dikarya</taxon>
        <taxon>Basidiomycota</taxon>
        <taxon>Pucciniomycotina</taxon>
        <taxon>Pucciniomycetes</taxon>
        <taxon>Pucciniales</taxon>
        <taxon>Melampsoraceae</taxon>
        <taxon>Melampsora</taxon>
    </lineage>
</organism>
<evidence type="ECO:0000313" key="9">
    <source>
        <dbReference type="Proteomes" id="UP000001072"/>
    </source>
</evidence>
<dbReference type="RefSeq" id="XP_007404633.1">
    <property type="nucleotide sequence ID" value="XM_007404571.1"/>
</dbReference>
<dbReference type="InParanoid" id="F4R5I4"/>
<dbReference type="Gene3D" id="3.40.50.720">
    <property type="entry name" value="NAD(P)-binding Rossmann-like Domain"/>
    <property type="match status" value="1"/>
</dbReference>
<gene>
    <name evidence="8" type="ORF">MELLADRAFT_89254</name>
</gene>
<evidence type="ECO:0000256" key="4">
    <source>
        <dbReference type="ARBA" id="ARBA00022946"/>
    </source>
</evidence>
<dbReference type="GeneID" id="18935127"/>
<evidence type="ECO:0000256" key="5">
    <source>
        <dbReference type="ARBA" id="ARBA00023002"/>
    </source>
</evidence>
<dbReference type="STRING" id="747676.F4R5I4"/>
<sequence length="398" mass="44037">MRCFAIFDWGGIKSEPSYRHSVKLFHIARNWKNLLAKCLSSAKTSSDPADIILRYSTDTIQGRYPWKPKPRTDLIGLENQSVYIAGNEGLGVVEQLGSEVDPHDWRVGDWVIMGKPQLGTWQSHTNLKATDLIKLSRSEKLTEVQAATMAVNLATAFRLIKDYYHPEDPHFKDGWIIQNGANSSVGQFVIQLCKAWGIGCIGFVRDRPEIESLRSHLIGLGQPDRTKIITHEEFESDESLRTQLKSLNICLGFNCVSGSVTNQIMKVLRPNSSLVTYGGMSMKPITVPTASLIFKNLQLKGFMLTQSLSTQPASAKADLMNDLLALVEKGQVSEQANAEIIDVDGLPKVQDALMKAMGGKTDMPECKIKPNDLITALIQRPAYKSQIRVPGIPEGSNA</sequence>
<evidence type="ECO:0000256" key="6">
    <source>
        <dbReference type="ARBA" id="ARBA00023128"/>
    </source>
</evidence>
<dbReference type="GO" id="GO:0005739">
    <property type="term" value="C:mitochondrion"/>
    <property type="evidence" value="ECO:0007669"/>
    <property type="project" value="UniProtKB-SubCell"/>
</dbReference>
<dbReference type="InterPro" id="IPR036291">
    <property type="entry name" value="NAD(P)-bd_dom_sf"/>
</dbReference>
<dbReference type="InterPro" id="IPR013149">
    <property type="entry name" value="ADH-like_C"/>
</dbReference>
<name>F4R5I4_MELLP</name>
<dbReference type="OrthoDB" id="7482721at2759"/>
<feature type="domain" description="Alcohol dehydrogenase-like C-terminal" evidence="7">
    <location>
        <begin position="185"/>
        <end position="307"/>
    </location>
</feature>
<dbReference type="AlphaFoldDB" id="F4R5I4"/>
<dbReference type="eggNOG" id="KOG0025">
    <property type="taxonomic scope" value="Eukaryota"/>
</dbReference>
<dbReference type="GO" id="GO:0006631">
    <property type="term" value="P:fatty acid metabolic process"/>
    <property type="evidence" value="ECO:0007669"/>
    <property type="project" value="TreeGrafter"/>
</dbReference>
<dbReference type="HOGENOM" id="CLU_026673_17_0_1"/>
<evidence type="ECO:0000256" key="1">
    <source>
        <dbReference type="ARBA" id="ARBA00004173"/>
    </source>
</evidence>
<dbReference type="PANTHER" id="PTHR43981:SF2">
    <property type="entry name" value="ENOYL-[ACYL-CARRIER-PROTEIN] REDUCTASE, MITOCHONDRIAL"/>
    <property type="match status" value="1"/>
</dbReference>
<dbReference type="InterPro" id="IPR051034">
    <property type="entry name" value="Mito_Enoyl-ACP_Reductase"/>
</dbReference>
<dbReference type="GO" id="GO:0016491">
    <property type="term" value="F:oxidoreductase activity"/>
    <property type="evidence" value="ECO:0007669"/>
    <property type="project" value="UniProtKB-KW"/>
</dbReference>
<dbReference type="SUPFAM" id="SSF51735">
    <property type="entry name" value="NAD(P)-binding Rossmann-fold domains"/>
    <property type="match status" value="1"/>
</dbReference>
<keyword evidence="3" id="KW-0521">NADP</keyword>
<reference evidence="9" key="1">
    <citation type="journal article" date="2011" name="Proc. Natl. Acad. Sci. U.S.A.">
        <title>Obligate biotrophy features unraveled by the genomic analysis of rust fungi.</title>
        <authorList>
            <person name="Duplessis S."/>
            <person name="Cuomo C.A."/>
            <person name="Lin Y.-C."/>
            <person name="Aerts A."/>
            <person name="Tisserant E."/>
            <person name="Veneault-Fourrey C."/>
            <person name="Joly D.L."/>
            <person name="Hacquard S."/>
            <person name="Amselem J."/>
            <person name="Cantarel B.L."/>
            <person name="Chiu R."/>
            <person name="Coutinho P.M."/>
            <person name="Feau N."/>
            <person name="Field M."/>
            <person name="Frey P."/>
            <person name="Gelhaye E."/>
            <person name="Goldberg J."/>
            <person name="Grabherr M.G."/>
            <person name="Kodira C.D."/>
            <person name="Kohler A."/>
            <person name="Kuees U."/>
            <person name="Lindquist E.A."/>
            <person name="Lucas S.M."/>
            <person name="Mago R."/>
            <person name="Mauceli E."/>
            <person name="Morin E."/>
            <person name="Murat C."/>
            <person name="Pangilinan J.L."/>
            <person name="Park R."/>
            <person name="Pearson M."/>
            <person name="Quesneville H."/>
            <person name="Rouhier N."/>
            <person name="Sakthikumar S."/>
            <person name="Salamov A.A."/>
            <person name="Schmutz J."/>
            <person name="Selles B."/>
            <person name="Shapiro H."/>
            <person name="Tanguay P."/>
            <person name="Tuskan G.A."/>
            <person name="Henrissat B."/>
            <person name="Van de Peer Y."/>
            <person name="Rouze P."/>
            <person name="Ellis J.G."/>
            <person name="Dodds P.N."/>
            <person name="Schein J.E."/>
            <person name="Zhong S."/>
            <person name="Hamelin R.C."/>
            <person name="Grigoriev I.V."/>
            <person name="Szabo L.J."/>
            <person name="Martin F."/>
        </authorList>
    </citation>
    <scope>NUCLEOTIDE SEQUENCE [LARGE SCALE GENOMIC DNA]</scope>
    <source>
        <strain evidence="9">98AG31 / pathotype 3-4-7</strain>
    </source>
</reference>
<proteinExistence type="inferred from homology"/>
<keyword evidence="6" id="KW-0496">Mitochondrion</keyword>
<dbReference type="SUPFAM" id="SSF50129">
    <property type="entry name" value="GroES-like"/>
    <property type="match status" value="1"/>
</dbReference>
<dbReference type="Pfam" id="PF00107">
    <property type="entry name" value="ADH_zinc_N"/>
    <property type="match status" value="1"/>
</dbReference>
<evidence type="ECO:0000313" key="8">
    <source>
        <dbReference type="EMBL" id="EGG12258.1"/>
    </source>
</evidence>
<dbReference type="PANTHER" id="PTHR43981">
    <property type="entry name" value="ENOYL-[ACYL-CARRIER-PROTEIN] REDUCTASE, MITOCHONDRIAL"/>
    <property type="match status" value="1"/>
</dbReference>
<evidence type="ECO:0000256" key="3">
    <source>
        <dbReference type="ARBA" id="ARBA00022857"/>
    </source>
</evidence>
<dbReference type="InterPro" id="IPR011032">
    <property type="entry name" value="GroES-like_sf"/>
</dbReference>
<dbReference type="EMBL" id="GL883091">
    <property type="protein sequence ID" value="EGG12258.1"/>
    <property type="molecule type" value="Genomic_DNA"/>
</dbReference>
<evidence type="ECO:0000256" key="2">
    <source>
        <dbReference type="ARBA" id="ARBA00010371"/>
    </source>
</evidence>
<dbReference type="CDD" id="cd08290">
    <property type="entry name" value="ETR"/>
    <property type="match status" value="1"/>
</dbReference>
<dbReference type="FunCoup" id="F4R5I4">
    <property type="interactions" value="289"/>
</dbReference>
<dbReference type="VEuPathDB" id="FungiDB:MELLADRAFT_89254"/>
<keyword evidence="9" id="KW-1185">Reference proteome</keyword>
<evidence type="ECO:0000259" key="7">
    <source>
        <dbReference type="Pfam" id="PF00107"/>
    </source>
</evidence>
<dbReference type="Gene3D" id="3.90.180.10">
    <property type="entry name" value="Medium-chain alcohol dehydrogenases, catalytic domain"/>
    <property type="match status" value="1"/>
</dbReference>
<dbReference type="Proteomes" id="UP000001072">
    <property type="component" value="Unassembled WGS sequence"/>
</dbReference>
<comment type="similarity">
    <text evidence="2">Belongs to the zinc-containing alcohol dehydrogenase family. Quinone oxidoreductase subfamily.</text>
</comment>
<keyword evidence="5" id="KW-0560">Oxidoreductase</keyword>
<keyword evidence="4" id="KW-0809">Transit peptide</keyword>
<protein>
    <recommendedName>
        <fullName evidence="7">Alcohol dehydrogenase-like C-terminal domain-containing protein</fullName>
    </recommendedName>
</protein>